<sequence>MRSGGTRGRMQQGLHDRTQGTMATKCMTSSAYEPVKPHAIGVSLTRLPDGAARAGRPWGGVTPAVTLLRRGALRAGGRGA</sequence>
<dbReference type="Proteomes" id="UP000310553">
    <property type="component" value="Plasmid pUW386"/>
</dbReference>
<evidence type="ECO:0000313" key="3">
    <source>
        <dbReference type="Proteomes" id="UP000310553"/>
    </source>
</evidence>
<gene>
    <name evidence="2" type="ORF">E7Z57_23140</name>
</gene>
<dbReference type="EMBL" id="CP039340">
    <property type="protein sequence ID" value="QCX52210.1"/>
    <property type="molecule type" value="Genomic_DNA"/>
</dbReference>
<proteinExistence type="predicted"/>
<dbReference type="AlphaFoldDB" id="A0AA92EIM7"/>
<protein>
    <submittedName>
        <fullName evidence="2">Uncharacterized protein</fullName>
    </submittedName>
</protein>
<reference evidence="2 3" key="1">
    <citation type="submission" date="2019-04" db="EMBL/GenBank/DDBJ databases">
        <title>Complete Genome of UW386 and Higher Quality Genome of UW700.</title>
        <authorList>
            <person name="Jacobs J."/>
            <person name="Perez A."/>
            <person name="Steidl O."/>
            <person name="Allen C."/>
        </authorList>
    </citation>
    <scope>NUCLEOTIDE SEQUENCE [LARGE SCALE GENOMIC DNA]</scope>
    <source>
        <strain evidence="2 3">UW386</strain>
        <plasmid evidence="3">puw386</plasmid>
    </source>
</reference>
<keyword evidence="2" id="KW-0614">Plasmid</keyword>
<feature type="region of interest" description="Disordered" evidence="1">
    <location>
        <begin position="1"/>
        <end position="27"/>
    </location>
</feature>
<geneLocation type="plasmid" evidence="3">
    <name>puw386</name>
</geneLocation>
<accession>A0AA92EIM7</accession>
<name>A0AA92EIM7_RALSL</name>
<evidence type="ECO:0000313" key="2">
    <source>
        <dbReference type="EMBL" id="QCX52210.1"/>
    </source>
</evidence>
<organism evidence="2 3">
    <name type="scientific">Ralstonia solanacearum</name>
    <name type="common">Pseudomonas solanacearum</name>
    <dbReference type="NCBI Taxonomy" id="305"/>
    <lineage>
        <taxon>Bacteria</taxon>
        <taxon>Pseudomonadati</taxon>
        <taxon>Pseudomonadota</taxon>
        <taxon>Betaproteobacteria</taxon>
        <taxon>Burkholderiales</taxon>
        <taxon>Burkholderiaceae</taxon>
        <taxon>Ralstonia</taxon>
        <taxon>Ralstonia solanacearum species complex</taxon>
    </lineage>
</organism>
<evidence type="ECO:0000256" key="1">
    <source>
        <dbReference type="SAM" id="MobiDB-lite"/>
    </source>
</evidence>